<dbReference type="InterPro" id="IPR001478">
    <property type="entry name" value="PDZ"/>
</dbReference>
<dbReference type="InterPro" id="IPR019787">
    <property type="entry name" value="Znf_PHD-finger"/>
</dbReference>
<feature type="compositionally biased region" description="Low complexity" evidence="11">
    <location>
        <begin position="2368"/>
        <end position="2389"/>
    </location>
</feature>
<feature type="region of interest" description="Disordered" evidence="11">
    <location>
        <begin position="1"/>
        <end position="160"/>
    </location>
</feature>
<accession>A0A485LI49</accession>
<feature type="region of interest" description="Disordered" evidence="11">
    <location>
        <begin position="904"/>
        <end position="925"/>
    </location>
</feature>
<dbReference type="InterPro" id="IPR018359">
    <property type="entry name" value="Bromodomain_CS"/>
</dbReference>
<feature type="compositionally biased region" description="Polar residues" evidence="11">
    <location>
        <begin position="139"/>
        <end position="150"/>
    </location>
</feature>
<dbReference type="Gene3D" id="1.20.920.10">
    <property type="entry name" value="Bromodomain-like"/>
    <property type="match status" value="2"/>
</dbReference>
<dbReference type="CDD" id="cd04369">
    <property type="entry name" value="Bromodomain"/>
    <property type="match status" value="1"/>
</dbReference>
<dbReference type="InterPro" id="IPR001965">
    <property type="entry name" value="Znf_PHD"/>
</dbReference>
<feature type="domain" description="PHD-type" evidence="13">
    <location>
        <begin position="2838"/>
        <end position="2886"/>
    </location>
</feature>
<evidence type="ECO:0000259" key="12">
    <source>
        <dbReference type="PROSITE" id="PS50014"/>
    </source>
</evidence>
<dbReference type="PROSITE" id="PS00633">
    <property type="entry name" value="BROMODOMAIN_1"/>
    <property type="match status" value="2"/>
</dbReference>
<evidence type="ECO:0000256" key="5">
    <source>
        <dbReference type="ARBA" id="ARBA00022833"/>
    </source>
</evidence>
<dbReference type="PANTHER" id="PTHR46510">
    <property type="entry name" value="BROMODOMAIN ADJACENT TO ZINC FINGER DOMAIN PROTEIN 1A"/>
    <property type="match status" value="1"/>
</dbReference>
<evidence type="ECO:0000313" key="15">
    <source>
        <dbReference type="EMBL" id="KAF0686536.1"/>
    </source>
</evidence>
<dbReference type="GO" id="GO:0031445">
    <property type="term" value="P:regulation of heterochromatin formation"/>
    <property type="evidence" value="ECO:0007669"/>
    <property type="project" value="TreeGrafter"/>
</dbReference>
<evidence type="ECO:0000256" key="4">
    <source>
        <dbReference type="ARBA" id="ARBA00022771"/>
    </source>
</evidence>
<dbReference type="Pfam" id="PF05965">
    <property type="entry name" value="FYRC"/>
    <property type="match status" value="1"/>
</dbReference>
<keyword evidence="4 10" id="KW-0863">Zinc-finger</keyword>
<keyword evidence="2" id="KW-0808">Transferase</keyword>
<dbReference type="PROSITE" id="PS01359">
    <property type="entry name" value="ZF_PHD_1"/>
    <property type="match status" value="2"/>
</dbReference>
<dbReference type="SMART" id="SM00297">
    <property type="entry name" value="BROMO"/>
    <property type="match status" value="2"/>
</dbReference>
<feature type="compositionally biased region" description="Polar residues" evidence="11">
    <location>
        <begin position="2357"/>
        <end position="2367"/>
    </location>
</feature>
<feature type="compositionally biased region" description="Acidic residues" evidence="11">
    <location>
        <begin position="905"/>
        <end position="919"/>
    </location>
</feature>
<evidence type="ECO:0000256" key="10">
    <source>
        <dbReference type="PROSITE-ProRule" id="PRU00146"/>
    </source>
</evidence>
<evidence type="ECO:0000256" key="3">
    <source>
        <dbReference type="ARBA" id="ARBA00022723"/>
    </source>
</evidence>
<feature type="region of interest" description="Disordered" evidence="11">
    <location>
        <begin position="1991"/>
        <end position="2026"/>
    </location>
</feature>
<dbReference type="SUPFAM" id="SSF57903">
    <property type="entry name" value="FYVE/PHD zinc finger"/>
    <property type="match status" value="2"/>
</dbReference>
<protein>
    <submittedName>
        <fullName evidence="16">Aste57867_21666 protein</fullName>
    </submittedName>
</protein>
<keyword evidence="8" id="KW-0539">Nucleus</keyword>
<dbReference type="PROSITE" id="PS50016">
    <property type="entry name" value="ZF_PHD_2"/>
    <property type="match status" value="2"/>
</dbReference>
<dbReference type="PROSITE" id="PS51542">
    <property type="entry name" value="FYRN"/>
    <property type="match status" value="1"/>
</dbReference>
<reference evidence="15" key="2">
    <citation type="submission" date="2019-06" db="EMBL/GenBank/DDBJ databases">
        <title>Genomics analysis of Aphanomyces spp. identifies a new class of oomycete effector associated with host adaptation.</title>
        <authorList>
            <person name="Gaulin E."/>
        </authorList>
    </citation>
    <scope>NUCLEOTIDE SEQUENCE</scope>
    <source>
        <strain evidence="15">CBS 578.67</strain>
    </source>
</reference>
<feature type="region of interest" description="Disordered" evidence="11">
    <location>
        <begin position="1731"/>
        <end position="1755"/>
    </location>
</feature>
<dbReference type="InterPro" id="IPR047171">
    <property type="entry name" value="BAZ1A"/>
</dbReference>
<feature type="compositionally biased region" description="Low complexity" evidence="11">
    <location>
        <begin position="1991"/>
        <end position="2003"/>
    </location>
</feature>
<dbReference type="InterPro" id="IPR036427">
    <property type="entry name" value="Bromodomain-like_sf"/>
</dbReference>
<name>A0A485LI49_9STRA</name>
<feature type="compositionally biased region" description="Pro residues" evidence="11">
    <location>
        <begin position="2162"/>
        <end position="2174"/>
    </location>
</feature>
<dbReference type="Pfam" id="PF00439">
    <property type="entry name" value="Bromodomain"/>
    <property type="match status" value="2"/>
</dbReference>
<feature type="region of interest" description="Disordered" evidence="11">
    <location>
        <begin position="2357"/>
        <end position="2446"/>
    </location>
</feature>
<keyword evidence="5" id="KW-0862">Zinc</keyword>
<dbReference type="InterPro" id="IPR011011">
    <property type="entry name" value="Znf_FYVE_PHD"/>
</dbReference>
<dbReference type="CDD" id="cd00136">
    <property type="entry name" value="PDZ_canonical"/>
    <property type="match status" value="1"/>
</dbReference>
<dbReference type="SUPFAM" id="SSF50156">
    <property type="entry name" value="PDZ domain-like"/>
    <property type="match status" value="3"/>
</dbReference>
<evidence type="ECO:0000259" key="13">
    <source>
        <dbReference type="PROSITE" id="PS50016"/>
    </source>
</evidence>
<evidence type="ECO:0000256" key="6">
    <source>
        <dbReference type="ARBA" id="ARBA00023117"/>
    </source>
</evidence>
<dbReference type="InterPro" id="IPR019786">
    <property type="entry name" value="Zinc_finger_PHD-type_CS"/>
</dbReference>
<dbReference type="GO" id="GO:0006338">
    <property type="term" value="P:chromatin remodeling"/>
    <property type="evidence" value="ECO:0007669"/>
    <property type="project" value="InterPro"/>
</dbReference>
<dbReference type="CDD" id="cd15543">
    <property type="entry name" value="PHD_RSF1"/>
    <property type="match status" value="1"/>
</dbReference>
<dbReference type="GO" id="GO:0016740">
    <property type="term" value="F:transferase activity"/>
    <property type="evidence" value="ECO:0007669"/>
    <property type="project" value="UniProtKB-KW"/>
</dbReference>
<feature type="region of interest" description="Disordered" evidence="11">
    <location>
        <begin position="2114"/>
        <end position="2185"/>
    </location>
</feature>
<evidence type="ECO:0000313" key="16">
    <source>
        <dbReference type="EMBL" id="VFT98335.1"/>
    </source>
</evidence>
<dbReference type="Gene3D" id="3.30.160.360">
    <property type="match status" value="1"/>
</dbReference>
<feature type="compositionally biased region" description="Polar residues" evidence="11">
    <location>
        <begin position="2004"/>
        <end position="2018"/>
    </location>
</feature>
<dbReference type="EMBL" id="VJMH01006992">
    <property type="protein sequence ID" value="KAF0686536.1"/>
    <property type="molecule type" value="Genomic_DNA"/>
</dbReference>
<evidence type="ECO:0000256" key="7">
    <source>
        <dbReference type="ARBA" id="ARBA00023125"/>
    </source>
</evidence>
<evidence type="ECO:0000256" key="8">
    <source>
        <dbReference type="ARBA" id="ARBA00023242"/>
    </source>
</evidence>
<feature type="domain" description="Bromo" evidence="12">
    <location>
        <begin position="2734"/>
        <end position="2805"/>
    </location>
</feature>
<keyword evidence="6 9" id="KW-0103">Bromodomain</keyword>
<dbReference type="GO" id="GO:0000228">
    <property type="term" value="C:nuclear chromosome"/>
    <property type="evidence" value="ECO:0007669"/>
    <property type="project" value="TreeGrafter"/>
</dbReference>
<evidence type="ECO:0000256" key="2">
    <source>
        <dbReference type="ARBA" id="ARBA00022679"/>
    </source>
</evidence>
<dbReference type="PROSITE" id="PS50106">
    <property type="entry name" value="PDZ"/>
    <property type="match status" value="1"/>
</dbReference>
<evidence type="ECO:0000256" key="11">
    <source>
        <dbReference type="SAM" id="MobiDB-lite"/>
    </source>
</evidence>
<dbReference type="Pfam" id="PF00628">
    <property type="entry name" value="PHD"/>
    <property type="match status" value="2"/>
</dbReference>
<dbReference type="GO" id="GO:0045740">
    <property type="term" value="P:positive regulation of DNA replication"/>
    <property type="evidence" value="ECO:0007669"/>
    <property type="project" value="TreeGrafter"/>
</dbReference>
<organism evidence="16 17">
    <name type="scientific">Aphanomyces stellatus</name>
    <dbReference type="NCBI Taxonomy" id="120398"/>
    <lineage>
        <taxon>Eukaryota</taxon>
        <taxon>Sar</taxon>
        <taxon>Stramenopiles</taxon>
        <taxon>Oomycota</taxon>
        <taxon>Saprolegniomycetes</taxon>
        <taxon>Saprolegniales</taxon>
        <taxon>Verrucalvaceae</taxon>
        <taxon>Aphanomyces</taxon>
    </lineage>
</organism>
<keyword evidence="3" id="KW-0479">Metal-binding</keyword>
<dbReference type="Proteomes" id="UP000332933">
    <property type="component" value="Unassembled WGS sequence"/>
</dbReference>
<dbReference type="InterPro" id="IPR036034">
    <property type="entry name" value="PDZ_sf"/>
</dbReference>
<feature type="region of interest" description="Disordered" evidence="11">
    <location>
        <begin position="2284"/>
        <end position="2330"/>
    </location>
</feature>
<comment type="subcellular location">
    <subcellularLocation>
        <location evidence="1">Nucleus</location>
    </subcellularLocation>
</comment>
<feature type="compositionally biased region" description="Low complexity" evidence="11">
    <location>
        <begin position="2398"/>
        <end position="2414"/>
    </location>
</feature>
<dbReference type="GO" id="GO:0006355">
    <property type="term" value="P:regulation of DNA-templated transcription"/>
    <property type="evidence" value="ECO:0007669"/>
    <property type="project" value="TreeGrafter"/>
</dbReference>
<feature type="compositionally biased region" description="Low complexity" evidence="11">
    <location>
        <begin position="2284"/>
        <end position="2302"/>
    </location>
</feature>
<dbReference type="InterPro" id="IPR003889">
    <property type="entry name" value="FYrich_C"/>
</dbReference>
<dbReference type="Gene3D" id="3.30.40.10">
    <property type="entry name" value="Zinc/RING finger domain, C3HC4 (zinc finger)"/>
    <property type="match status" value="2"/>
</dbReference>
<dbReference type="InterPro" id="IPR003888">
    <property type="entry name" value="FYrich_N"/>
</dbReference>
<proteinExistence type="predicted"/>
<dbReference type="InterPro" id="IPR013083">
    <property type="entry name" value="Znf_RING/FYVE/PHD"/>
</dbReference>
<dbReference type="SMART" id="SM00228">
    <property type="entry name" value="PDZ"/>
    <property type="match status" value="2"/>
</dbReference>
<feature type="compositionally biased region" description="Basic and acidic residues" evidence="11">
    <location>
        <begin position="2127"/>
        <end position="2138"/>
    </location>
</feature>
<evidence type="ECO:0000256" key="9">
    <source>
        <dbReference type="PROSITE-ProRule" id="PRU00035"/>
    </source>
</evidence>
<evidence type="ECO:0000256" key="1">
    <source>
        <dbReference type="ARBA" id="ARBA00004123"/>
    </source>
</evidence>
<feature type="domain" description="PDZ" evidence="14">
    <location>
        <begin position="2038"/>
        <end position="2111"/>
    </location>
</feature>
<gene>
    <name evidence="16" type="primary">Aste57867_21666</name>
    <name evidence="15" type="ORF">As57867_021597</name>
    <name evidence="16" type="ORF">ASTE57867_21666</name>
</gene>
<feature type="domain" description="Bromo" evidence="12">
    <location>
        <begin position="754"/>
        <end position="824"/>
    </location>
</feature>
<dbReference type="GO" id="GO:0003677">
    <property type="term" value="F:DNA binding"/>
    <property type="evidence" value="ECO:0007669"/>
    <property type="project" value="UniProtKB-KW"/>
</dbReference>
<evidence type="ECO:0000313" key="17">
    <source>
        <dbReference type="Proteomes" id="UP000332933"/>
    </source>
</evidence>
<feature type="region of interest" description="Disordered" evidence="11">
    <location>
        <begin position="1044"/>
        <end position="1084"/>
    </location>
</feature>
<dbReference type="SUPFAM" id="SSF47370">
    <property type="entry name" value="Bromodomain"/>
    <property type="match status" value="2"/>
</dbReference>
<feature type="compositionally biased region" description="Polar residues" evidence="11">
    <location>
        <begin position="72"/>
        <end position="87"/>
    </location>
</feature>
<reference evidence="16 17" key="1">
    <citation type="submission" date="2019-03" db="EMBL/GenBank/DDBJ databases">
        <authorList>
            <person name="Gaulin E."/>
            <person name="Dumas B."/>
        </authorList>
    </citation>
    <scope>NUCLEOTIDE SEQUENCE [LARGE SCALE GENOMIC DNA]</scope>
    <source>
        <strain evidence="16">CBS 568.67</strain>
    </source>
</reference>
<evidence type="ECO:0000259" key="14">
    <source>
        <dbReference type="PROSITE" id="PS50106"/>
    </source>
</evidence>
<dbReference type="EMBL" id="CAADRA010007018">
    <property type="protein sequence ID" value="VFT98335.1"/>
    <property type="molecule type" value="Genomic_DNA"/>
</dbReference>
<dbReference type="OrthoDB" id="124855at2759"/>
<dbReference type="InterPro" id="IPR001487">
    <property type="entry name" value="Bromodomain"/>
</dbReference>
<dbReference type="GO" id="GO:0008270">
    <property type="term" value="F:zinc ion binding"/>
    <property type="evidence" value="ECO:0007669"/>
    <property type="project" value="UniProtKB-KW"/>
</dbReference>
<dbReference type="PANTHER" id="PTHR46510:SF1">
    <property type="entry name" value="BROMODOMAIN ADJACENT TO ZINC FINGER DOMAIN PROTEIN 1A"/>
    <property type="match status" value="1"/>
</dbReference>
<sequence length="2890" mass="315417">MESTEDAPPALATDVPSVSPQQDAEASRIEVDDADASATADDVTIDGADDDGPSAVDKRDETSVVSSAHAGQATQHAVPSTVNSTPVAETGHANATTTTPHTQGDTDDDDNTVLHEVARKRTSTSGHLPPSNPPPTLPQNDATRSATTGPASDDGDPRPSSVRALAHAIAVLRRKLFETELVDGPITLKALGALVVDQPAYWTPKKLYPVGFETRTLVHNIPWTCRIERSQDATKPVFVVALEKAPATVFRSFGPTKAWKRAMAFLETATHVQKKSWRASATSPADDDDANTLGADEDGFGLLRRSICRLVEGLDHAAECTGYVFWDERHGATVESLTRTKKRLTKQVAANDKAQHEPKSTTSVQQKIDELRRRRQQKADEKPPVVAIMGLDDWAVKTRHHEGKTAALLQWVDDQQAKRLLAARAAADRRARHAIYLTVKSLVAVDAPPPPMPPPSVATNDATWTRVAALDLFPADIQRDVLWCWDFLVQYADILRFRAVVPLPLFCQALALHDKTAPQGDTVLEETNHGRLLATLHVVLLETLLVEFTPYLTMSVAEFKKCRPLNVLTWPEVARQMCMVAWDVDKGDVDGHAIKLLKGSKSSSDNVVGPLRDTLQARGDALLANTAAPLATPDVAAVNVVPKVQGFGVLVSVPTWDALGLVLVPKAGYVHVHAVKDDAHPTIKDRVTAGDTLVCVNGLDVANMGIDAFNEMVAAVDTPIGLLFAHADDLIPHPKPKPPLPILQRCATALKILRGKDAATPFNAPVDADLYPDYYTLIPDPMDLATIEDKILGDEYDEMTFFVDDVQLVWKNCFAYNGEVAPIAAMARKLSATFDRLVHDYIESTTPFKDEDTCRVCRTHYCKDLLLLCDRCDGAYHTLCLRPPLKDIPQGEWYCPTCAPFQPEKDDDDEDDDDDDTSDDVTSGGLPHMIRLLSKESYMELTLEERVTVFKGLCELVQMCSSTQSVTHMLEDLGEDQRRDAGCSYADVSREWDDFDLAGVDVAPVAEVSTDFFNYNGVNIPITDALLVHLKGRALAVLEKRPLPPSFLEGDDDDTTLVKAEPVDENVTSDDIPPSDNTDDDNDDDEARLLEEYADIQLATRSAPTMTYEHVPTPRCHCCQLNDCEALGDLVPAVFAPATRHMALHLSDAPPPILDDDDDALAVCHWTSPAPPFKYDLDDDGRLVVTDVADTCAMRVGDVVVAINMEWLNDVEDEVEMDAKIAQLPRPMVLLAAKTDVVMDGKQCQLLQLPATIAGVDCPNVVFASGLCRIASPATGIAAIATRSMFPHDVIYAIDGTRVTTPAELHERWQPNAIVCLVRHPLDRGVMTTPLDTTTTTASDVQVAVWQTKTYDMAFHAGPLGLALELEANVVVVRSLTSVSQATNKVHTGDVILAINDKPIGLLNELTQFTQVVKSVPRPVTFRFYRPATPLVSPTPTSIRASIADVLATPWLDFDGYVLVAPGGGSASFAPGDALTHLNGVDVQGMTLAWLHDTLGCLPRYDFVYVDVRPCAAPDDTVHVHASCVSLWNDAISRGTQLQTDLTKSKALEAFLKDIAPRTWPLTSTYYRFPGDPNVLYKLEDNVWWTTNQIAAVAATETPAVAADLHKAFLSPPSVPTSGPFALRSMVTVTSTHQHESFVLVHGRQYYLGTFATAHEAELSFDQCKQRFLTTRLLLAPFSTVTFPRVPLPMLKADDFLKRLQNMRRYPPGSYPPHEPKLSIEMKEVVRYGIRAPRPKPQPATRVGQPPGLPQRKRPLEDELSAGRKSNGPMPLSAQMVRLNELKGEVKEAWGQVQSRPSSPSCVHFTTALQSALACLTMLAQHMSKNPQELRTPATFVALHHATVMCVLSILLSEALAKASPMSLPDLQLMHTCGDNLVWSIENTLKPDLHSKVLAYCMDFASKLPTLKQGLSTDMELMVATMDTFFKSANYLAEPPSFQNPRPLFAMLSHASHEIQPLPPMLTQELWKLQTCTGNFERMLRKHKIVWPPGSGAAPGGLATATPQPSTRPTPIHTTNHASRVGPSPSIGQDTVVSFDAGPLGIIIQQDDSAITVSSFAAGDQGQAIRSGKIAVGDVIVAVNGDLISKIGIEGFKNAVTSGIRPLQITFRRPQEFVRPVKPIAKPSTPAKEKAKPKDKAAPRKRAKSTPQLPPTPATQKARTPQPTPSRTPAPPPQQQQQPVPNGSYFENFDMANETANTMGFFSRSLMDQDMDLAAFNTSTANLNMSPAMNITPMMFDAYAQQQAAAAATAAAMWAQSPQANVMYAANNAMFFPNMYMQPQAANMQDSSGFSSSFDPSLMSSQANQPPSTNNNQGAPTAQPGQPPQNYQAYYDPQQYYNPTAFRSGPPVEFVAQVPTPVSSSELADNNPSAPSPQTRTAAAPAADPPTLSDQQLSPSRPLATPSAVSTPSTTTASHKTPKRGPKKATEQSQSTGRRSTRVSKKPDMAINAPLPVATPTVYIPGAGTQGDFATDALGPTATVPSTRPSSHAFAVLQASLLAIEAALPRDAFRHNKWTRGLRAGWAEFVVHATTSRALLEATLVLESQIETEYLDATWKAQSSMTIKTLLPTATMASAAMRLHALDDALSFVKPMKARPNASYKRKLNVTTRRDEDGQTLPPLPELTDPLVYRLAVQKLRAALALSSTQLCRRTLSELSGLTQLPTAIVERWYKQCLDTTTLPSIPPTPLPKKPKIRGRRPKNLEYRYVPDVVTFSPALLADPELKSRLVHVLETLKKTVVAAPFAEPVDTTQLPEYKSIVTQPMDLGTLVTRIQNGAYDDKLEAILEDMQLIWANCVAFNGVQAEISGMARRCRSIFQRLMEEWVFKPAVGTPVIELPSEEQCRRCRQDTQMDQMLMCDSCDAAFHSFCVGLPAIPTGNWFCIRCVENRNQS</sequence>
<feature type="compositionally biased region" description="Acidic residues" evidence="11">
    <location>
        <begin position="43"/>
        <end position="52"/>
    </location>
</feature>
<dbReference type="PROSITE" id="PS51543">
    <property type="entry name" value="FYRC"/>
    <property type="match status" value="1"/>
</dbReference>
<keyword evidence="17" id="KW-1185">Reference proteome</keyword>
<feature type="compositionally biased region" description="Polar residues" evidence="11">
    <location>
        <begin position="2303"/>
        <end position="2312"/>
    </location>
</feature>
<dbReference type="PROSITE" id="PS50014">
    <property type="entry name" value="BROMODOMAIN_2"/>
    <property type="match status" value="2"/>
</dbReference>
<dbReference type="SMART" id="SM00249">
    <property type="entry name" value="PHD"/>
    <property type="match status" value="2"/>
</dbReference>
<dbReference type="GO" id="GO:0008623">
    <property type="term" value="C:CHRAC"/>
    <property type="evidence" value="ECO:0007669"/>
    <property type="project" value="TreeGrafter"/>
</dbReference>
<dbReference type="PRINTS" id="PR00503">
    <property type="entry name" value="BROMODOMAIN"/>
</dbReference>
<feature type="domain" description="PHD-type" evidence="13">
    <location>
        <begin position="851"/>
        <end position="901"/>
    </location>
</feature>
<keyword evidence="7" id="KW-0238">DNA-binding</keyword>
<feature type="region of interest" description="Disordered" evidence="11">
    <location>
        <begin position="348"/>
        <end position="367"/>
    </location>
</feature>